<keyword evidence="2" id="KW-1185">Reference proteome</keyword>
<dbReference type="RefSeq" id="XP_070889485.1">
    <property type="nucleotide sequence ID" value="XM_071026735.1"/>
</dbReference>
<dbReference type="Proteomes" id="UP001610432">
    <property type="component" value="Unassembled WGS sequence"/>
</dbReference>
<name>A0ABR4M1A5_9EURO</name>
<proteinExistence type="predicted"/>
<evidence type="ECO:0000313" key="2">
    <source>
        <dbReference type="Proteomes" id="UP001610432"/>
    </source>
</evidence>
<sequence length="73" mass="8470">MFAHPRLCHVNFILHCRSIFPISPFCSTSQGVHRKFWTSCEPQSLSHTHRSISSGTRHIICVCEFIYSHKNRA</sequence>
<accession>A0ABR4M1A5</accession>
<comment type="caution">
    <text evidence="1">The sequence shown here is derived from an EMBL/GenBank/DDBJ whole genome shotgun (WGS) entry which is preliminary data.</text>
</comment>
<evidence type="ECO:0000313" key="1">
    <source>
        <dbReference type="EMBL" id="KAL2870506.1"/>
    </source>
</evidence>
<dbReference type="GeneID" id="98141807"/>
<dbReference type="EMBL" id="JBFXLQ010000006">
    <property type="protein sequence ID" value="KAL2870506.1"/>
    <property type="molecule type" value="Genomic_DNA"/>
</dbReference>
<gene>
    <name evidence="1" type="ORF">BJX67DRAFT_286723</name>
</gene>
<protein>
    <recommendedName>
        <fullName evidence="3">Secreted protein</fullName>
    </recommendedName>
</protein>
<reference evidence="1 2" key="1">
    <citation type="submission" date="2024-07" db="EMBL/GenBank/DDBJ databases">
        <title>Section-level genome sequencing and comparative genomics of Aspergillus sections Usti and Cavernicolus.</title>
        <authorList>
            <consortium name="Lawrence Berkeley National Laboratory"/>
            <person name="Nybo J.L."/>
            <person name="Vesth T.C."/>
            <person name="Theobald S."/>
            <person name="Frisvad J.C."/>
            <person name="Larsen T.O."/>
            <person name="Kjaerboelling I."/>
            <person name="Rothschild-Mancinelli K."/>
            <person name="Lyhne E.K."/>
            <person name="Kogle M.E."/>
            <person name="Barry K."/>
            <person name="Clum A."/>
            <person name="Na H."/>
            <person name="Ledsgaard L."/>
            <person name="Lin J."/>
            <person name="Lipzen A."/>
            <person name="Kuo A."/>
            <person name="Riley R."/>
            <person name="Mondo S."/>
            <person name="Labutti K."/>
            <person name="Haridas S."/>
            <person name="Pangalinan J."/>
            <person name="Salamov A.A."/>
            <person name="Simmons B.A."/>
            <person name="Magnuson J.K."/>
            <person name="Chen J."/>
            <person name="Drula E."/>
            <person name="Henrissat B."/>
            <person name="Wiebenga A."/>
            <person name="Lubbers R.J."/>
            <person name="Gomes A.C."/>
            <person name="Macurrencykelacurrency M.R."/>
            <person name="Stajich J."/>
            <person name="Grigoriev I.V."/>
            <person name="Mortensen U.H."/>
            <person name="De Vries R.P."/>
            <person name="Baker S.E."/>
            <person name="Andersen M.R."/>
        </authorList>
    </citation>
    <scope>NUCLEOTIDE SEQUENCE [LARGE SCALE GENOMIC DNA]</scope>
    <source>
        <strain evidence="1 2">CBS 449.75</strain>
    </source>
</reference>
<organism evidence="1 2">
    <name type="scientific">Aspergillus lucknowensis</name>
    <dbReference type="NCBI Taxonomy" id="176173"/>
    <lineage>
        <taxon>Eukaryota</taxon>
        <taxon>Fungi</taxon>
        <taxon>Dikarya</taxon>
        <taxon>Ascomycota</taxon>
        <taxon>Pezizomycotina</taxon>
        <taxon>Eurotiomycetes</taxon>
        <taxon>Eurotiomycetidae</taxon>
        <taxon>Eurotiales</taxon>
        <taxon>Aspergillaceae</taxon>
        <taxon>Aspergillus</taxon>
        <taxon>Aspergillus subgen. Nidulantes</taxon>
    </lineage>
</organism>
<evidence type="ECO:0008006" key="3">
    <source>
        <dbReference type="Google" id="ProtNLM"/>
    </source>
</evidence>